<comment type="caution">
    <text evidence="10">The sequence shown here is derived from an EMBL/GenBank/DDBJ whole genome shotgun (WGS) entry which is preliminary data.</text>
</comment>
<keyword evidence="4" id="KW-0732">Signal</keyword>
<evidence type="ECO:0000259" key="7">
    <source>
        <dbReference type="Pfam" id="PF01301"/>
    </source>
</evidence>
<dbReference type="EMBL" id="QGNW01000015">
    <property type="protein sequence ID" value="RVX16476.1"/>
    <property type="molecule type" value="Genomic_DNA"/>
</dbReference>
<dbReference type="Pfam" id="PF17834">
    <property type="entry name" value="GHD"/>
    <property type="match status" value="1"/>
</dbReference>
<dbReference type="GO" id="GO:0004565">
    <property type="term" value="F:beta-galactosidase activity"/>
    <property type="evidence" value="ECO:0007669"/>
    <property type="project" value="UniProtKB-EC"/>
</dbReference>
<feature type="domain" description="Beta-galactosidase galactose-binding" evidence="9">
    <location>
        <begin position="530"/>
        <end position="562"/>
    </location>
</feature>
<dbReference type="Proteomes" id="UP000288805">
    <property type="component" value="Unassembled WGS sequence"/>
</dbReference>
<dbReference type="SUPFAM" id="SSF51445">
    <property type="entry name" value="(Trans)glycosidases"/>
    <property type="match status" value="1"/>
</dbReference>
<comment type="similarity">
    <text evidence="2">Belongs to the glycosyl hydrolase 35 family.</text>
</comment>
<accession>A0A438K5J3</accession>
<gene>
    <name evidence="10" type="primary">Os08g0549200</name>
    <name evidence="10" type="ORF">CK203_005968</name>
</gene>
<dbReference type="InterPro" id="IPR048913">
    <property type="entry name" value="BetaGal_gal-bd"/>
</dbReference>
<evidence type="ECO:0000256" key="2">
    <source>
        <dbReference type="ARBA" id="ARBA00009809"/>
    </source>
</evidence>
<feature type="domain" description="Beta-galactosidase beta-sandwich" evidence="8">
    <location>
        <begin position="322"/>
        <end position="376"/>
    </location>
</feature>
<protein>
    <recommendedName>
        <fullName evidence="3">beta-galactosidase</fullName>
        <ecNumber evidence="3">3.2.1.23</ecNumber>
    </recommendedName>
</protein>
<dbReference type="GO" id="GO:0005975">
    <property type="term" value="P:carbohydrate metabolic process"/>
    <property type="evidence" value="ECO:0007669"/>
    <property type="project" value="InterPro"/>
</dbReference>
<evidence type="ECO:0000259" key="8">
    <source>
        <dbReference type="Pfam" id="PF17834"/>
    </source>
</evidence>
<dbReference type="Gene3D" id="3.20.20.80">
    <property type="entry name" value="Glycosidases"/>
    <property type="match status" value="1"/>
</dbReference>
<dbReference type="InterPro" id="IPR041392">
    <property type="entry name" value="GHD"/>
</dbReference>
<proteinExistence type="inferred from homology"/>
<dbReference type="EC" id="3.2.1.23" evidence="3"/>
<dbReference type="InterPro" id="IPR017853">
    <property type="entry name" value="GH"/>
</dbReference>
<evidence type="ECO:0000256" key="3">
    <source>
        <dbReference type="ARBA" id="ARBA00012756"/>
    </source>
</evidence>
<feature type="domain" description="Glycoside hydrolase 35 catalytic" evidence="7">
    <location>
        <begin position="249"/>
        <end position="297"/>
    </location>
</feature>
<evidence type="ECO:0000259" key="9">
    <source>
        <dbReference type="Pfam" id="PF21467"/>
    </source>
</evidence>
<sequence length="563" mass="62348">MGTRCVHWAGTMAVGLKTGIPSVMCKQKDAPDPVINTCNGRNCGVTHAQLVSQLICVQLVHWGGSSCKRHGSSQMVHFLALEIQLIVNSLTGDVQRLLQLDFTLILSLIQLAMVHASHEHLPFKVIFNLGLPFTNSQEITNGCLLGVQSLPSVGNSRKSYLEVTYQRLARGKLVHFHGWKSLALPSVGPAKTTELCILTLGTFPGNLSSKELEKELLSENRLPRGTEYLETPHLKGQQKILHSLLFDSSLRMYYGGINFGRTTSSFATTYYYDEAPLDEHGLPRETKWGHLRDLHAALRLSKKALLWGVTSLPKSEVHHALQARIYEKPGSNICAVFLLNIITRTPTTTTFRGSKYYLPQHSISNLPDCKTVVFNTDSSVQLLDLSLFNVNKNLQWEMSQDALPTYEECPTKTKSPVELMTMTKDTTDYLWYTTNIELARTGLPFRKEVLRVPQVSNLGTRHGSNVEKSFVFNKPITLKAGLNQIAPLGATVGLPDSGSYMEHRLAGVHNVAIQGLNTRTIDLSKNGWGHKAYFDAPEGDAPVALELSTMAKGMAWINGKSID</sequence>
<keyword evidence="5" id="KW-0378">Hydrolase</keyword>
<dbReference type="InterPro" id="IPR031330">
    <property type="entry name" value="Gly_Hdrlase_35_cat"/>
</dbReference>
<evidence type="ECO:0000313" key="10">
    <source>
        <dbReference type="EMBL" id="RVX16476.1"/>
    </source>
</evidence>
<evidence type="ECO:0000256" key="1">
    <source>
        <dbReference type="ARBA" id="ARBA00001412"/>
    </source>
</evidence>
<dbReference type="PRINTS" id="PR00742">
    <property type="entry name" value="GLHYDRLASE35"/>
</dbReference>
<dbReference type="Pfam" id="PF01301">
    <property type="entry name" value="Glyco_hydro_35"/>
    <property type="match status" value="1"/>
</dbReference>
<dbReference type="AlphaFoldDB" id="A0A438K5J3"/>
<dbReference type="InterPro" id="IPR001944">
    <property type="entry name" value="Glycoside_Hdrlase_35"/>
</dbReference>
<name>A0A438K5J3_VITVI</name>
<keyword evidence="6" id="KW-0326">Glycosidase</keyword>
<comment type="catalytic activity">
    <reaction evidence="1">
        <text>Hydrolysis of terminal non-reducing beta-D-galactose residues in beta-D-galactosides.</text>
        <dbReference type="EC" id="3.2.1.23"/>
    </reaction>
</comment>
<organism evidence="10 11">
    <name type="scientific">Vitis vinifera</name>
    <name type="common">Grape</name>
    <dbReference type="NCBI Taxonomy" id="29760"/>
    <lineage>
        <taxon>Eukaryota</taxon>
        <taxon>Viridiplantae</taxon>
        <taxon>Streptophyta</taxon>
        <taxon>Embryophyta</taxon>
        <taxon>Tracheophyta</taxon>
        <taxon>Spermatophyta</taxon>
        <taxon>Magnoliopsida</taxon>
        <taxon>eudicotyledons</taxon>
        <taxon>Gunneridae</taxon>
        <taxon>Pentapetalae</taxon>
        <taxon>rosids</taxon>
        <taxon>Vitales</taxon>
        <taxon>Vitaceae</taxon>
        <taxon>Viteae</taxon>
        <taxon>Vitis</taxon>
    </lineage>
</organism>
<evidence type="ECO:0000256" key="6">
    <source>
        <dbReference type="ARBA" id="ARBA00023295"/>
    </source>
</evidence>
<dbReference type="PANTHER" id="PTHR23421">
    <property type="entry name" value="BETA-GALACTOSIDASE RELATED"/>
    <property type="match status" value="1"/>
</dbReference>
<dbReference type="Pfam" id="PF21467">
    <property type="entry name" value="BetaGal_gal-bd"/>
    <property type="match status" value="1"/>
</dbReference>
<evidence type="ECO:0000256" key="5">
    <source>
        <dbReference type="ARBA" id="ARBA00022801"/>
    </source>
</evidence>
<evidence type="ECO:0000256" key="4">
    <source>
        <dbReference type="ARBA" id="ARBA00022729"/>
    </source>
</evidence>
<evidence type="ECO:0000313" key="11">
    <source>
        <dbReference type="Proteomes" id="UP000288805"/>
    </source>
</evidence>
<reference evidence="10 11" key="1">
    <citation type="journal article" date="2018" name="PLoS Genet.">
        <title>Population sequencing reveals clonal diversity and ancestral inbreeding in the grapevine cultivar Chardonnay.</title>
        <authorList>
            <person name="Roach M.J."/>
            <person name="Johnson D.L."/>
            <person name="Bohlmann J."/>
            <person name="van Vuuren H.J."/>
            <person name="Jones S.J."/>
            <person name="Pretorius I.S."/>
            <person name="Schmidt S.A."/>
            <person name="Borneman A.R."/>
        </authorList>
    </citation>
    <scope>NUCLEOTIDE SEQUENCE [LARGE SCALE GENOMIC DNA]</scope>
    <source>
        <strain evidence="11">cv. Chardonnay</strain>
        <tissue evidence="10">Leaf</tissue>
    </source>
</reference>